<keyword evidence="1" id="KW-1133">Transmembrane helix</keyword>
<dbReference type="SMART" id="SM00858">
    <property type="entry name" value="SAF"/>
    <property type="match status" value="1"/>
</dbReference>
<proteinExistence type="predicted"/>
<comment type="caution">
    <text evidence="3">The sequence shown here is derived from an EMBL/GenBank/DDBJ whole genome shotgun (WGS) entry which is preliminary data.</text>
</comment>
<feature type="domain" description="SAF" evidence="2">
    <location>
        <begin position="51"/>
        <end position="115"/>
    </location>
</feature>
<keyword evidence="1" id="KW-0812">Transmembrane</keyword>
<dbReference type="InterPro" id="IPR017592">
    <property type="entry name" value="Pilus_assmbl_Flp-typ_CpaB"/>
</dbReference>
<evidence type="ECO:0000259" key="2">
    <source>
        <dbReference type="SMART" id="SM00858"/>
    </source>
</evidence>
<dbReference type="InterPro" id="IPR013974">
    <property type="entry name" value="SAF"/>
</dbReference>
<accession>A0A4Q9R5U5</accession>
<organism evidence="3 4">
    <name type="scientific">Phytopseudomonas dryadis</name>
    <dbReference type="NCBI Taxonomy" id="2487520"/>
    <lineage>
        <taxon>Bacteria</taxon>
        <taxon>Pseudomonadati</taxon>
        <taxon>Pseudomonadota</taxon>
        <taxon>Gammaproteobacteria</taxon>
        <taxon>Pseudomonadales</taxon>
        <taxon>Pseudomonadaceae</taxon>
        <taxon>Phytopseudomonas</taxon>
    </lineage>
</organism>
<dbReference type="CDD" id="cd11614">
    <property type="entry name" value="SAF_CpaB_FlgA_like"/>
    <property type="match status" value="1"/>
</dbReference>
<reference evidence="3 4" key="1">
    <citation type="submission" date="2018-06" db="EMBL/GenBank/DDBJ databases">
        <title>Three novel Pseudomonas species isolated from symptomatic oak.</title>
        <authorList>
            <person name="Bueno-Gonzalez V."/>
            <person name="Brady C."/>
        </authorList>
    </citation>
    <scope>NUCLEOTIDE SEQUENCE [LARGE SCALE GENOMIC DNA]</scope>
    <source>
        <strain evidence="3 4">P6B</strain>
    </source>
</reference>
<dbReference type="EMBL" id="QJUL01000006">
    <property type="protein sequence ID" value="TBU95860.1"/>
    <property type="molecule type" value="Genomic_DNA"/>
</dbReference>
<evidence type="ECO:0000313" key="3">
    <source>
        <dbReference type="EMBL" id="TBU95860.1"/>
    </source>
</evidence>
<name>A0A4Q9R5U5_9GAMM</name>
<evidence type="ECO:0000256" key="1">
    <source>
        <dbReference type="SAM" id="Phobius"/>
    </source>
</evidence>
<feature type="transmembrane region" description="Helical" evidence="1">
    <location>
        <begin position="12"/>
        <end position="32"/>
    </location>
</feature>
<protein>
    <submittedName>
        <fullName evidence="3">Flp pilus assembly protein CpaB</fullName>
    </submittedName>
</protein>
<dbReference type="Proteomes" id="UP000293172">
    <property type="component" value="Unassembled WGS sequence"/>
</dbReference>
<dbReference type="OrthoDB" id="2037472at2"/>
<sequence>MGSHMSSVSGKKLLIIAIVCGVVAATMGWLYLKAKESQYKAAYRPAQQVKVAVIVPRADIGKSQTVRRDQVAVLEVPNEYLPSNVVSANDWPQLEGRMTIMPLQRGRPITWDAIEQDHISRFSENVALGKRVKTVKISKINSFDGMLRPGDRIDLLGSFSASDVGLQQQPNYADDVVMTVLEDVEVLAAGREDAKGRKYENFYDKSTPDGFNMNFSTLSLMLTPAQVARVELAEKAGELVAVLRHPKETGMAPLGQLTVSSLLDPPPVETVDVVLDADGNLIGRIVGDNIVDANGRITGKVVDGQAIGIDGKVMGRVVRGLSPDDPLLRMRERATVVRDAQGNVIGRVVDGKVVDAQGNPIGTFVDGKAIGLDGRELGRVERNAALDEHGRVIDMSASQVKAAGGTAGATEQQVVRDAEGRIMGRVVDGKVVDAQGNVIGNIVDGKAVGTDGQVLGTTATVLLDENGRLVGENGEIARGADGKILGRVVDGKLVDADGKVLGTVKDGQVVDAQGNVIGKLEQAVLDADGKPIADAVRVVRDANGNVIGSVVGDEVIDAQGRKVGTLRDGVVYDQDGNPIAGAETVLQKDAQQVVRDASGNVIGSVRGDTVYDASGKAVGKIVDGKLLDSNGNVLARGVTLGVEAPRTTTETRRQDASRMIQFIPGGTGKQGVIPIQTLRLE</sequence>
<dbReference type="NCBIfam" id="TIGR03177">
    <property type="entry name" value="pilus_cpaB"/>
    <property type="match status" value="1"/>
</dbReference>
<keyword evidence="1" id="KW-0472">Membrane</keyword>
<dbReference type="InterPro" id="IPR031571">
    <property type="entry name" value="RcpC_dom"/>
</dbReference>
<dbReference type="AlphaFoldDB" id="A0A4Q9R5U5"/>
<dbReference type="Pfam" id="PF16976">
    <property type="entry name" value="RcpC"/>
    <property type="match status" value="1"/>
</dbReference>
<evidence type="ECO:0000313" key="4">
    <source>
        <dbReference type="Proteomes" id="UP000293172"/>
    </source>
</evidence>
<gene>
    <name evidence="3" type="primary">cpaB</name>
    <name evidence="3" type="ORF">DNK44_05890</name>
</gene>
<dbReference type="Pfam" id="PF08666">
    <property type="entry name" value="SAF"/>
    <property type="match status" value="1"/>
</dbReference>